<feature type="compositionally biased region" description="Acidic residues" evidence="1">
    <location>
        <begin position="143"/>
        <end position="154"/>
    </location>
</feature>
<sequence>LQQSTTEENEGAGRSVPSSARRQSDKSSLPLKPSTFTSSSEPAVSTLATCSEEVSTEGAAFNRLEKSGPQVIDKTVEEDGLSVGVFSGTDLIKALTEQTQVYDENTESCRPPRGVDPKDFQKLLKMVEDMSCDDSSSDRISEEDGEDGDVEGDGGLEREAERYVRLGVES</sequence>
<dbReference type="AlphaFoldDB" id="A0A2G9T3R0"/>
<evidence type="ECO:0000313" key="3">
    <source>
        <dbReference type="Proteomes" id="UP000230423"/>
    </source>
</evidence>
<evidence type="ECO:0000313" key="2">
    <source>
        <dbReference type="EMBL" id="PIO52587.1"/>
    </source>
</evidence>
<name>A0A2G9T3R0_TELCI</name>
<gene>
    <name evidence="2" type="ORF">TELCIR_26105</name>
</gene>
<reference evidence="2 3" key="1">
    <citation type="submission" date="2015-09" db="EMBL/GenBank/DDBJ databases">
        <title>Draft genome of the parasitic nematode Teladorsagia circumcincta isolate WARC Sus (inbred).</title>
        <authorList>
            <person name="Mitreva M."/>
        </authorList>
    </citation>
    <scope>NUCLEOTIDE SEQUENCE [LARGE SCALE GENOMIC DNA]</scope>
    <source>
        <strain evidence="2 3">S</strain>
    </source>
</reference>
<feature type="region of interest" description="Disordered" evidence="1">
    <location>
        <begin position="1"/>
        <end position="71"/>
    </location>
</feature>
<keyword evidence="3" id="KW-1185">Reference proteome</keyword>
<feature type="region of interest" description="Disordered" evidence="1">
    <location>
        <begin position="130"/>
        <end position="170"/>
    </location>
</feature>
<dbReference type="EMBL" id="KZ427754">
    <property type="protein sequence ID" value="PIO52587.1"/>
    <property type="molecule type" value="Genomic_DNA"/>
</dbReference>
<evidence type="ECO:0000256" key="1">
    <source>
        <dbReference type="SAM" id="MobiDB-lite"/>
    </source>
</evidence>
<organism evidence="2 3">
    <name type="scientific">Teladorsagia circumcincta</name>
    <name type="common">Brown stomach worm</name>
    <name type="synonym">Ostertagia circumcincta</name>
    <dbReference type="NCBI Taxonomy" id="45464"/>
    <lineage>
        <taxon>Eukaryota</taxon>
        <taxon>Metazoa</taxon>
        <taxon>Ecdysozoa</taxon>
        <taxon>Nematoda</taxon>
        <taxon>Chromadorea</taxon>
        <taxon>Rhabditida</taxon>
        <taxon>Rhabditina</taxon>
        <taxon>Rhabditomorpha</taxon>
        <taxon>Strongyloidea</taxon>
        <taxon>Trichostrongylidae</taxon>
        <taxon>Teladorsagia</taxon>
    </lineage>
</organism>
<accession>A0A2G9T3R0</accession>
<dbReference type="Proteomes" id="UP000230423">
    <property type="component" value="Unassembled WGS sequence"/>
</dbReference>
<feature type="compositionally biased region" description="Polar residues" evidence="1">
    <location>
        <begin position="34"/>
        <end position="53"/>
    </location>
</feature>
<proteinExistence type="predicted"/>
<protein>
    <submittedName>
        <fullName evidence="2">Uncharacterized protein</fullName>
    </submittedName>
</protein>
<feature type="non-terminal residue" evidence="2">
    <location>
        <position position="1"/>
    </location>
</feature>
<feature type="compositionally biased region" description="Basic and acidic residues" evidence="1">
    <location>
        <begin position="155"/>
        <end position="164"/>
    </location>
</feature>